<evidence type="ECO:0000313" key="1">
    <source>
        <dbReference type="EMBL" id="POV95751.1"/>
    </source>
</evidence>
<sequence>MFGVNGKCAFKWVGGVMCRRSSPHNLAGLQLTKLYFSITRVWVSELERNKINYDQVADPIGNLSEVVLFGSESSVVPARITHCSDLKTCLTCLFLIMAKSNVDRKPLGEMTWARQRHSEGTRDSPIIVASADKEMQVALAPNYPQGLEVAQANCAVKDRFCALHGIQRLISPQYQLTVSERDIIVDPVQNEWYTGAPIAAELIVEGPQNFGAHTTTRPVVRRLIKDHGG</sequence>
<dbReference type="VEuPathDB" id="FungiDB:PSHT_15490"/>
<dbReference type="Proteomes" id="UP000238274">
    <property type="component" value="Unassembled WGS sequence"/>
</dbReference>
<dbReference type="VEuPathDB" id="FungiDB:PSTT_03305"/>
<keyword evidence="2" id="KW-1185">Reference proteome</keyword>
<gene>
    <name evidence="1" type="ORF">PSHT_15490</name>
</gene>
<dbReference type="EMBL" id="PKSM01000401">
    <property type="protein sequence ID" value="POV95751.1"/>
    <property type="molecule type" value="Genomic_DNA"/>
</dbReference>
<accession>A0A2S4UEY0</accession>
<reference evidence="1 2" key="1">
    <citation type="submission" date="2017-12" db="EMBL/GenBank/DDBJ databases">
        <title>Gene loss provides genomic basis for host adaptation in cereal stripe rust fungi.</title>
        <authorList>
            <person name="Xia C."/>
        </authorList>
    </citation>
    <scope>NUCLEOTIDE SEQUENCE [LARGE SCALE GENOMIC DNA]</scope>
    <source>
        <strain evidence="1 2">93TX-2</strain>
    </source>
</reference>
<evidence type="ECO:0000313" key="2">
    <source>
        <dbReference type="Proteomes" id="UP000238274"/>
    </source>
</evidence>
<proteinExistence type="predicted"/>
<reference evidence="2" key="2">
    <citation type="journal article" date="2018" name="BMC Genomics">
        <title>Genomic insights into host adaptation between the wheat stripe rust pathogen (Puccinia striiformis f. sp. tritici) and the barley stripe rust pathogen (Puccinia striiformis f. sp. hordei).</title>
        <authorList>
            <person name="Xia C."/>
            <person name="Wang M."/>
            <person name="Yin C."/>
            <person name="Cornejo O.E."/>
            <person name="Hulbert S.H."/>
            <person name="Chen X."/>
        </authorList>
    </citation>
    <scope>NUCLEOTIDE SEQUENCE [LARGE SCALE GENOMIC DNA]</scope>
    <source>
        <strain evidence="2">93TX-2</strain>
    </source>
</reference>
<reference evidence="2" key="3">
    <citation type="journal article" date="2018" name="Mol. Plant Microbe Interact.">
        <title>Genome sequence resources for the wheat stripe rust pathogen (Puccinia striiformis f. sp. tritici) and the barley stripe rust pathogen (Puccinia striiformis f. sp. hordei).</title>
        <authorList>
            <person name="Xia C."/>
            <person name="Wang M."/>
            <person name="Yin C."/>
            <person name="Cornejo O.E."/>
            <person name="Hulbert S.H."/>
            <person name="Chen X."/>
        </authorList>
    </citation>
    <scope>NUCLEOTIDE SEQUENCE [LARGE SCALE GENOMIC DNA]</scope>
    <source>
        <strain evidence="2">93TX-2</strain>
    </source>
</reference>
<comment type="caution">
    <text evidence="1">The sequence shown here is derived from an EMBL/GenBank/DDBJ whole genome shotgun (WGS) entry which is preliminary data.</text>
</comment>
<protein>
    <submittedName>
        <fullName evidence="1">Uncharacterized protein</fullName>
    </submittedName>
</protein>
<dbReference type="AlphaFoldDB" id="A0A2S4UEY0"/>
<organism evidence="1 2">
    <name type="scientific">Puccinia striiformis</name>
    <dbReference type="NCBI Taxonomy" id="27350"/>
    <lineage>
        <taxon>Eukaryota</taxon>
        <taxon>Fungi</taxon>
        <taxon>Dikarya</taxon>
        <taxon>Basidiomycota</taxon>
        <taxon>Pucciniomycotina</taxon>
        <taxon>Pucciniomycetes</taxon>
        <taxon>Pucciniales</taxon>
        <taxon>Pucciniaceae</taxon>
        <taxon>Puccinia</taxon>
    </lineage>
</organism>
<name>A0A2S4UEY0_9BASI</name>